<reference evidence="2 3" key="1">
    <citation type="journal article" date="2011" name="J. Bacteriol.">
        <title>Complete genome sequence of the polycyclic aromatic hydrocarbon-degrading bacterium Alteromonas sp. strain SN2.</title>
        <authorList>
            <person name="Jin H.M."/>
            <person name="Jeong H."/>
            <person name="Moon E.J."/>
            <person name="Math R.K."/>
            <person name="Lee K."/>
            <person name="Kim H.J."/>
            <person name="Jeon C.O."/>
            <person name="Oh T.K."/>
            <person name="Kim J.F."/>
        </authorList>
    </citation>
    <scope>NUCLEOTIDE SEQUENCE [LARGE SCALE GENOMIC DNA]</scope>
    <source>
        <strain evidence="3">JCM 17741 / KACC 18427 / KCTC 11700BP / SN2</strain>
    </source>
</reference>
<organism evidence="2 3">
    <name type="scientific">Alteromonas naphthalenivorans</name>
    <dbReference type="NCBI Taxonomy" id="715451"/>
    <lineage>
        <taxon>Bacteria</taxon>
        <taxon>Pseudomonadati</taxon>
        <taxon>Pseudomonadota</taxon>
        <taxon>Gammaproteobacteria</taxon>
        <taxon>Alteromonadales</taxon>
        <taxon>Alteromonadaceae</taxon>
        <taxon>Alteromonas/Salinimonas group</taxon>
        <taxon>Alteromonas</taxon>
    </lineage>
</organism>
<evidence type="ECO:0000313" key="3">
    <source>
        <dbReference type="Proteomes" id="UP000000683"/>
    </source>
</evidence>
<dbReference type="RefSeq" id="WP_013783923.1">
    <property type="nucleotide sequence ID" value="NC_015554.1"/>
</dbReference>
<evidence type="ECO:0000313" key="2">
    <source>
        <dbReference type="EMBL" id="AEF02983.1"/>
    </source>
</evidence>
<name>F5Z7E0_ALTNA</name>
<protein>
    <recommendedName>
        <fullName evidence="1">EfeO-type cupredoxin-like domain-containing protein</fullName>
    </recommendedName>
</protein>
<dbReference type="InterPro" id="IPR028096">
    <property type="entry name" value="EfeO_Cupredoxin"/>
</dbReference>
<gene>
    <name evidence="2" type="ordered locus">ambt_07250</name>
</gene>
<dbReference type="EMBL" id="CP002339">
    <property type="protein sequence ID" value="AEF02983.1"/>
    <property type="molecule type" value="Genomic_DNA"/>
</dbReference>
<dbReference type="InterPro" id="IPR008972">
    <property type="entry name" value="Cupredoxin"/>
</dbReference>
<dbReference type="SUPFAM" id="SSF49503">
    <property type="entry name" value="Cupredoxins"/>
    <property type="match status" value="1"/>
</dbReference>
<dbReference type="Pfam" id="PF13473">
    <property type="entry name" value="Cupredoxin_1"/>
    <property type="match status" value="1"/>
</dbReference>
<dbReference type="Gene3D" id="2.60.40.420">
    <property type="entry name" value="Cupredoxins - blue copper proteins"/>
    <property type="match status" value="1"/>
</dbReference>
<dbReference type="OrthoDB" id="9800141at2"/>
<feature type="domain" description="EfeO-type cupredoxin-like" evidence="1">
    <location>
        <begin position="11"/>
        <end position="114"/>
    </location>
</feature>
<proteinExistence type="predicted"/>
<dbReference type="KEGG" id="alt:ambt_07250"/>
<dbReference type="HOGENOM" id="CLU_131523_0_0_6"/>
<accession>F5Z7E0</accession>
<sequence>MPWISGALFLICLLLILSFRQHIKKRHRHNSILVEVKDFHYQPPRVKLKASKANQIVFLRTDSNLCSEYLLFPELGLSIRLKLNKQVSVNFSAYPPGEYEFYSAMNVYSGKLTIV</sequence>
<dbReference type="Proteomes" id="UP000000683">
    <property type="component" value="Chromosome"/>
</dbReference>
<dbReference type="eggNOG" id="COG4633">
    <property type="taxonomic scope" value="Bacteria"/>
</dbReference>
<keyword evidence="3" id="KW-1185">Reference proteome</keyword>
<evidence type="ECO:0000259" key="1">
    <source>
        <dbReference type="Pfam" id="PF13473"/>
    </source>
</evidence>
<dbReference type="AlphaFoldDB" id="F5Z7E0"/>